<dbReference type="InterPro" id="IPR011990">
    <property type="entry name" value="TPR-like_helical_dom_sf"/>
</dbReference>
<evidence type="ECO:0000256" key="2">
    <source>
        <dbReference type="ARBA" id="ARBA00010734"/>
    </source>
</evidence>
<feature type="domain" description="U3 small nucleolar RNA-associated protein 6 N-terminal" evidence="6">
    <location>
        <begin position="9"/>
        <end position="79"/>
    </location>
</feature>
<dbReference type="InterPro" id="IPR056907">
    <property type="entry name" value="UTP6_C"/>
</dbReference>
<dbReference type="EMBL" id="JAUCMV010000003">
    <property type="protein sequence ID" value="KAK0409148.1"/>
    <property type="molecule type" value="Genomic_DNA"/>
</dbReference>
<dbReference type="PANTHER" id="PTHR23271">
    <property type="entry name" value="HEPATOCELLULAR CARCINOMA-ASSOCIATED ANTIGEN 66"/>
    <property type="match status" value="1"/>
</dbReference>
<dbReference type="Gene3D" id="1.25.40.10">
    <property type="entry name" value="Tetratricopeptide repeat domain"/>
    <property type="match status" value="2"/>
</dbReference>
<evidence type="ECO:0000256" key="5">
    <source>
        <dbReference type="ARBA" id="ARBA00023242"/>
    </source>
</evidence>
<evidence type="ECO:0008006" key="10">
    <source>
        <dbReference type="Google" id="ProtNLM"/>
    </source>
</evidence>
<keyword evidence="4" id="KW-0677">Repeat</keyword>
<dbReference type="InterPro" id="IPR055347">
    <property type="entry name" value="UTP6_N"/>
</dbReference>
<evidence type="ECO:0000256" key="3">
    <source>
        <dbReference type="ARBA" id="ARBA00022552"/>
    </source>
</evidence>
<evidence type="ECO:0000256" key="4">
    <source>
        <dbReference type="ARBA" id="ARBA00022737"/>
    </source>
</evidence>
<dbReference type="AlphaFoldDB" id="A0AA39HNI1"/>
<dbReference type="GO" id="GO:0000462">
    <property type="term" value="P:maturation of SSU-rRNA from tricistronic rRNA transcript (SSU-rRNA, 5.8S rRNA, LSU-rRNA)"/>
    <property type="evidence" value="ECO:0007669"/>
    <property type="project" value="InterPro"/>
</dbReference>
<gene>
    <name evidence="8" type="ORF">QR680_004368</name>
</gene>
<dbReference type="Pfam" id="PF24892">
    <property type="entry name" value="UTP6_C"/>
    <property type="match status" value="1"/>
</dbReference>
<comment type="subcellular location">
    <subcellularLocation>
        <location evidence="1">Nucleus</location>
        <location evidence="1">Nucleolus</location>
    </subcellularLocation>
</comment>
<evidence type="ECO:0000256" key="1">
    <source>
        <dbReference type="ARBA" id="ARBA00004604"/>
    </source>
</evidence>
<evidence type="ECO:0000313" key="8">
    <source>
        <dbReference type="EMBL" id="KAK0409148.1"/>
    </source>
</evidence>
<dbReference type="Pfam" id="PF08640">
    <property type="entry name" value="U3_assoc_6"/>
    <property type="match status" value="1"/>
</dbReference>
<comment type="similarity">
    <text evidence="2">Belongs to the UTP6 family.</text>
</comment>
<dbReference type="InterPro" id="IPR003107">
    <property type="entry name" value="HAT"/>
</dbReference>
<sequence>MAEYVEQSLEKLLPLFEQLKNVKLLTSGEVNVFVKRCRRLDYRCVKLRKNPNDFFNYADYLEAMLQLITKRRQIRNYKLKYDQIDGPLQGKIAQLYTRICSRYPGQLDFFYRQVRFLKEYNMYGMLSRAYSRVLQFHGKNVALREESARFEFFTNNSPENARAQLQLGLRSSPQEVSLWAALYDVEINYVKRLFERRHHLLKKEEQGGPSPDSATIAAELATIQDAVFQFKLAEIVRNQALKTLETDDLRNEFLFKCWEYALKCGNVAVEQSDELYKRLQETNSEYFCMTKIHSAEVEEGGDVYSAYDSSIADLPTEKMFKLYIAYCRERIEKNDPYAKIRFGELIVAFEEKGFGEQVDFEQWIPNASFDADQKQQLCEKLLAKYPSSSLLWQVRLAHVVHRAEQIPQPFEDKEAVFAEMKHNLLLFNAAQTKLHPDEHLPIWQLAIDYMIVMRPKKVDAVFERAFLEARPTVSAPLKTIRLQYLNAIHPHDPDVVRKEYKRLAAKVPNSVQFHTDFIDMEHARGVETSQSTIVEAFELCVAEFGYYDVNCWISYAKYAIKNKPELMPQIKTRAEITLPKEKTNNFEAEWTLVMQGS</sequence>
<organism evidence="8 9">
    <name type="scientific">Steinernema hermaphroditum</name>
    <dbReference type="NCBI Taxonomy" id="289476"/>
    <lineage>
        <taxon>Eukaryota</taxon>
        <taxon>Metazoa</taxon>
        <taxon>Ecdysozoa</taxon>
        <taxon>Nematoda</taxon>
        <taxon>Chromadorea</taxon>
        <taxon>Rhabditida</taxon>
        <taxon>Tylenchina</taxon>
        <taxon>Panagrolaimomorpha</taxon>
        <taxon>Strongyloidoidea</taxon>
        <taxon>Steinernematidae</taxon>
        <taxon>Steinernema</taxon>
    </lineage>
</organism>
<evidence type="ECO:0000259" key="6">
    <source>
        <dbReference type="Pfam" id="PF08640"/>
    </source>
</evidence>
<evidence type="ECO:0000313" key="9">
    <source>
        <dbReference type="Proteomes" id="UP001175271"/>
    </source>
</evidence>
<feature type="domain" description="U3 small nucleolar RNA-associated protein 6 homolog C-terminal" evidence="7">
    <location>
        <begin position="306"/>
        <end position="575"/>
    </location>
</feature>
<dbReference type="SUPFAM" id="SSF48452">
    <property type="entry name" value="TPR-like"/>
    <property type="match status" value="1"/>
</dbReference>
<dbReference type="GO" id="GO:0032040">
    <property type="term" value="C:small-subunit processome"/>
    <property type="evidence" value="ECO:0007669"/>
    <property type="project" value="TreeGrafter"/>
</dbReference>
<dbReference type="Proteomes" id="UP001175271">
    <property type="component" value="Unassembled WGS sequence"/>
</dbReference>
<proteinExistence type="inferred from homology"/>
<keyword evidence="3" id="KW-0698">rRNA processing</keyword>
<dbReference type="SMART" id="SM00386">
    <property type="entry name" value="HAT"/>
    <property type="match status" value="5"/>
</dbReference>
<keyword evidence="5" id="KW-0539">Nucleus</keyword>
<protein>
    <recommendedName>
        <fullName evidence="10">U3 small nucleolar RNA-associated protein 6 homolog</fullName>
    </recommendedName>
</protein>
<name>A0AA39HNI1_9BILA</name>
<evidence type="ECO:0000259" key="7">
    <source>
        <dbReference type="Pfam" id="PF24892"/>
    </source>
</evidence>
<dbReference type="InterPro" id="IPR013949">
    <property type="entry name" value="Utp6"/>
</dbReference>
<dbReference type="GO" id="GO:0034388">
    <property type="term" value="C:Pwp2p-containing subcomplex of 90S preribosome"/>
    <property type="evidence" value="ECO:0007669"/>
    <property type="project" value="TreeGrafter"/>
</dbReference>
<dbReference type="PANTHER" id="PTHR23271:SF1">
    <property type="entry name" value="U3 SMALL NUCLEOLAR RNA-ASSOCIATED PROTEIN 6 HOMOLOG"/>
    <property type="match status" value="1"/>
</dbReference>
<comment type="caution">
    <text evidence="8">The sequence shown here is derived from an EMBL/GenBank/DDBJ whole genome shotgun (WGS) entry which is preliminary data.</text>
</comment>
<keyword evidence="9" id="KW-1185">Reference proteome</keyword>
<reference evidence="8" key="1">
    <citation type="submission" date="2023-06" db="EMBL/GenBank/DDBJ databases">
        <title>Genomic analysis of the entomopathogenic nematode Steinernema hermaphroditum.</title>
        <authorList>
            <person name="Schwarz E.M."/>
            <person name="Heppert J.K."/>
            <person name="Baniya A."/>
            <person name="Schwartz H.T."/>
            <person name="Tan C.-H."/>
            <person name="Antoshechkin I."/>
            <person name="Sternberg P.W."/>
            <person name="Goodrich-Blair H."/>
            <person name="Dillman A.R."/>
        </authorList>
    </citation>
    <scope>NUCLEOTIDE SEQUENCE</scope>
    <source>
        <strain evidence="8">PS9179</strain>
        <tissue evidence="8">Whole animal</tissue>
    </source>
</reference>
<dbReference type="GO" id="GO:0030515">
    <property type="term" value="F:snoRNA binding"/>
    <property type="evidence" value="ECO:0007669"/>
    <property type="project" value="InterPro"/>
</dbReference>
<accession>A0AA39HNI1</accession>